<sequence>MGKEDKRRHFTREFKRNAAELVTEKGMPVGKVARELDVHPNLLHLWRRSLLKEGDKAFVGKGHARPEGAEIKRHRKELEKVKEERDILKKALAFFPRQSK</sequence>
<dbReference type="GO" id="GO:0006313">
    <property type="term" value="P:DNA transposition"/>
    <property type="evidence" value="ECO:0007669"/>
    <property type="project" value="InterPro"/>
</dbReference>
<keyword evidence="2" id="KW-1185">Reference proteome</keyword>
<dbReference type="InterPro" id="IPR009057">
    <property type="entry name" value="Homeodomain-like_sf"/>
</dbReference>
<dbReference type="Pfam" id="PF01527">
    <property type="entry name" value="HTH_Tnp_1"/>
    <property type="match status" value="1"/>
</dbReference>
<dbReference type="InterPro" id="IPR002514">
    <property type="entry name" value="Transposase_8"/>
</dbReference>
<proteinExistence type="predicted"/>
<protein>
    <submittedName>
        <fullName evidence="1">Transposase</fullName>
    </submittedName>
</protein>
<dbReference type="Gene3D" id="1.10.10.60">
    <property type="entry name" value="Homeodomain-like"/>
    <property type="match status" value="1"/>
</dbReference>
<accession>A0A2U3QFB2</accession>
<organism evidence="1 2">
    <name type="scientific">Candidatus Sulfobium mesophilum</name>
    <dbReference type="NCBI Taxonomy" id="2016548"/>
    <lineage>
        <taxon>Bacteria</taxon>
        <taxon>Pseudomonadati</taxon>
        <taxon>Nitrospirota</taxon>
        <taxon>Nitrospiria</taxon>
        <taxon>Nitrospirales</taxon>
        <taxon>Nitrospiraceae</taxon>
        <taxon>Candidatus Sulfobium</taxon>
    </lineage>
</organism>
<evidence type="ECO:0000313" key="2">
    <source>
        <dbReference type="Proteomes" id="UP000245125"/>
    </source>
</evidence>
<dbReference type="Proteomes" id="UP000245125">
    <property type="component" value="Unassembled WGS sequence"/>
</dbReference>
<dbReference type="EMBL" id="OUUY01000060">
    <property type="protein sequence ID" value="SPQ00040.1"/>
    <property type="molecule type" value="Genomic_DNA"/>
</dbReference>
<dbReference type="AlphaFoldDB" id="A0A2U3QFB2"/>
<evidence type="ECO:0000313" key="1">
    <source>
        <dbReference type="EMBL" id="SPQ00040.1"/>
    </source>
</evidence>
<dbReference type="GO" id="GO:0003677">
    <property type="term" value="F:DNA binding"/>
    <property type="evidence" value="ECO:0007669"/>
    <property type="project" value="InterPro"/>
</dbReference>
<dbReference type="GO" id="GO:0004803">
    <property type="term" value="F:transposase activity"/>
    <property type="evidence" value="ECO:0007669"/>
    <property type="project" value="InterPro"/>
</dbReference>
<dbReference type="SUPFAM" id="SSF46689">
    <property type="entry name" value="Homeodomain-like"/>
    <property type="match status" value="1"/>
</dbReference>
<gene>
    <name evidence="1" type="primary">transposase</name>
    <name evidence="1" type="ORF">NBG4_160005</name>
</gene>
<name>A0A2U3QFB2_9BACT</name>
<reference evidence="2" key="1">
    <citation type="submission" date="2018-03" db="EMBL/GenBank/DDBJ databases">
        <authorList>
            <person name="Zecchin S."/>
        </authorList>
    </citation>
    <scope>NUCLEOTIDE SEQUENCE [LARGE SCALE GENOMIC DNA]</scope>
</reference>